<evidence type="ECO:0000256" key="5">
    <source>
        <dbReference type="ARBA" id="ARBA00022801"/>
    </source>
</evidence>
<dbReference type="InterPro" id="IPR042173">
    <property type="entry name" value="RNase_J_2"/>
</dbReference>
<evidence type="ECO:0000259" key="13">
    <source>
        <dbReference type="SMART" id="SM00849"/>
    </source>
</evidence>
<evidence type="ECO:0000256" key="4">
    <source>
        <dbReference type="ARBA" id="ARBA00022759"/>
    </source>
</evidence>
<feature type="binding site" evidence="12">
    <location>
        <position position="437"/>
    </location>
    <ligand>
        <name>Ca(2+)</name>
        <dbReference type="ChEBI" id="CHEBI:29108"/>
    </ligand>
</feature>
<comment type="cofactor">
    <cofactor evidence="12">
        <name>Ca(2+)</name>
        <dbReference type="ChEBI" id="CHEBI:29108"/>
    </cofactor>
    <text evidence="12">Binds 1 Ca(2+) cation per subunit. Seen in 1 crystal structure, it is not clear if it is physiologically important.</text>
</comment>
<dbReference type="CDD" id="cd07714">
    <property type="entry name" value="RNaseJ_MBL-fold"/>
    <property type="match status" value="1"/>
</dbReference>
<evidence type="ECO:0000313" key="14">
    <source>
        <dbReference type="EMBL" id="ABW68388.1"/>
    </source>
</evidence>
<accession>A8ZWQ7</accession>
<dbReference type="InterPro" id="IPR001279">
    <property type="entry name" value="Metallo-B-lactamas"/>
</dbReference>
<dbReference type="Gene3D" id="3.60.15.10">
    <property type="entry name" value="Ribonuclease Z/Hydroxyacylglutathione hydrolase-like"/>
    <property type="match status" value="1"/>
</dbReference>
<dbReference type="GO" id="GO:0003723">
    <property type="term" value="F:RNA binding"/>
    <property type="evidence" value="ECO:0007669"/>
    <property type="project" value="UniProtKB-UniRule"/>
</dbReference>
<protein>
    <recommendedName>
        <fullName evidence="9">Ribonuclease J</fullName>
        <shortName evidence="9">RNase J</shortName>
        <ecNumber evidence="9">3.1.-.-</ecNumber>
    </recommendedName>
</protein>
<dbReference type="InterPro" id="IPR041636">
    <property type="entry name" value="RNase_J_C"/>
</dbReference>
<dbReference type="EMBL" id="CP000859">
    <property type="protein sequence ID" value="ABW68388.1"/>
    <property type="molecule type" value="Genomic_DNA"/>
</dbReference>
<comment type="subcellular location">
    <subcellularLocation>
        <location evidence="9">Cytoplasm</location>
    </subcellularLocation>
</comment>
<dbReference type="PROSITE" id="PS01292">
    <property type="entry name" value="UPF0036"/>
    <property type="match status" value="1"/>
</dbReference>
<keyword evidence="5 9" id="KW-0378">Hydrolase</keyword>
<dbReference type="GO" id="GO:0008270">
    <property type="term" value="F:zinc ion binding"/>
    <property type="evidence" value="ECO:0007669"/>
    <property type="project" value="InterPro"/>
</dbReference>
<comment type="subunit">
    <text evidence="9">Homodimer, may be a subunit of the RNA degradosome.</text>
</comment>
<reference evidence="14 15" key="1">
    <citation type="submission" date="2007-10" db="EMBL/GenBank/DDBJ databases">
        <title>Complete sequence of Desulfococcus oleovorans Hxd3.</title>
        <authorList>
            <consortium name="US DOE Joint Genome Institute"/>
            <person name="Copeland A."/>
            <person name="Lucas S."/>
            <person name="Lapidus A."/>
            <person name="Barry K."/>
            <person name="Glavina del Rio T."/>
            <person name="Dalin E."/>
            <person name="Tice H."/>
            <person name="Pitluck S."/>
            <person name="Kiss H."/>
            <person name="Brettin T."/>
            <person name="Bruce D."/>
            <person name="Detter J.C."/>
            <person name="Han C."/>
            <person name="Schmutz J."/>
            <person name="Larimer F."/>
            <person name="Land M."/>
            <person name="Hauser L."/>
            <person name="Kyrpides N."/>
            <person name="Kim E."/>
            <person name="Wawrik B."/>
            <person name="Richardson P."/>
        </authorList>
    </citation>
    <scope>NUCLEOTIDE SEQUENCE [LARGE SCALE GENOMIC DNA]</scope>
    <source>
        <strain evidence="15">DSM 6200 / JCM 39069 / Hxd3</strain>
    </source>
</reference>
<dbReference type="HOGENOM" id="CLU_008727_3_1_7"/>
<dbReference type="GO" id="GO:0004521">
    <property type="term" value="F:RNA endonuclease activity"/>
    <property type="evidence" value="ECO:0007669"/>
    <property type="project" value="UniProtKB-UniRule"/>
</dbReference>
<dbReference type="InterPro" id="IPR001587">
    <property type="entry name" value="RNase_J_CS"/>
</dbReference>
<evidence type="ECO:0000313" key="15">
    <source>
        <dbReference type="Proteomes" id="UP000008561"/>
    </source>
</evidence>
<comment type="cofactor">
    <cofactor evidence="12">
        <name>Zn(2+)</name>
        <dbReference type="ChEBI" id="CHEBI:29105"/>
    </cofactor>
    <text evidence="12">Binds 2 Zn(2+) ions per subunit. It is not clear if Zn(2+) or Mg(2+) is physiologically important.</text>
</comment>
<feature type="binding site" evidence="12">
    <location>
        <position position="69"/>
    </location>
    <ligand>
        <name>Zn(2+)</name>
        <dbReference type="ChEBI" id="CHEBI:29105"/>
        <label>1</label>
        <note>catalytic</note>
    </ligand>
</feature>
<feature type="binding site" evidence="12">
    <location>
        <position position="67"/>
    </location>
    <ligand>
        <name>Zn(2+)</name>
        <dbReference type="ChEBI" id="CHEBI:29105"/>
        <label>1</label>
        <note>catalytic</note>
    </ligand>
</feature>
<dbReference type="Pfam" id="PF00753">
    <property type="entry name" value="Lactamase_B"/>
    <property type="match status" value="1"/>
</dbReference>
<sequence>MLKITPLGGTREIGLNMTVIEYGDTAFAIDAGLMFPEGYMLGVDIVLPDMDYIREKGKNFAAVVLTHGHEDHIGAIPYLLRDMNVPIFGTPFTLGLVRHKLEEAGLLANARLHTISLDEFLRIGPFELDFMRVNHSVVDGVGMAIKTPVGTVVHSGDFKLSQSAFPWMNTDVDKFVWYGGQGILALLSDSTNVEKDGRTISDMAVGETLEKIIAKSPGRAIVALFASNIVRIQQIVDIAEKHNRKVIFDGRSIETSTQIARDLDYLRLPDGIEMNIRQIDEVPDDEVVVITTGSQGEPMSSLARMATGSNKMIKTRPGDTIILSSKFIPGNERAITSIINHFYEQGADVVYEKISDIHVSGHAFREELIEMMQMVNPTYFIPVHGERRHLIHHARLAKQAGIPEENIILPDNGLVIEFDETGVRTKDHITTGRVLVDGKGVGDVGSSVLRERKELAEDGIVVVVIVFDEETGIVVHGPELLSRGFVFQNLKGHILEDAQCVILEILEEVRPDMPDRVSVIETQMKSALRQYFKFTIKRRPVVIPVMIEV</sequence>
<feature type="binding site" evidence="12">
    <location>
        <position position="71"/>
    </location>
    <ligand>
        <name>Zn(2+)</name>
        <dbReference type="ChEBI" id="CHEBI:29105"/>
        <label>1</label>
        <note>catalytic</note>
    </ligand>
</feature>
<feature type="binding site" evidence="12">
    <location>
        <position position="42"/>
    </location>
    <ligand>
        <name>Ca(2+)</name>
        <dbReference type="ChEBI" id="CHEBI:29108"/>
    </ligand>
</feature>
<evidence type="ECO:0000256" key="1">
    <source>
        <dbReference type="ARBA" id="ARBA00022490"/>
    </source>
</evidence>
<dbReference type="GO" id="GO:0006364">
    <property type="term" value="P:rRNA processing"/>
    <property type="evidence" value="ECO:0007669"/>
    <property type="project" value="UniProtKB-UniRule"/>
</dbReference>
<dbReference type="Gene3D" id="3.10.20.580">
    <property type="match status" value="1"/>
</dbReference>
<keyword evidence="7 9" id="KW-0269">Exonuclease</keyword>
<evidence type="ECO:0000256" key="10">
    <source>
        <dbReference type="PIRSR" id="PIRSR004803-1"/>
    </source>
</evidence>
<feature type="binding site" evidence="12">
    <location>
        <position position="72"/>
    </location>
    <ligand>
        <name>Zn(2+)</name>
        <dbReference type="ChEBI" id="CHEBI:29105"/>
        <label>1</label>
        <note>catalytic</note>
    </ligand>
</feature>
<evidence type="ECO:0000256" key="2">
    <source>
        <dbReference type="ARBA" id="ARBA00022722"/>
    </source>
</evidence>
<evidence type="ECO:0000256" key="6">
    <source>
        <dbReference type="ARBA" id="ARBA00022833"/>
    </source>
</evidence>
<dbReference type="OrthoDB" id="9770211at2"/>
<dbReference type="eggNOG" id="COG0595">
    <property type="taxonomic scope" value="Bacteria"/>
</dbReference>
<feature type="binding site" evidence="12">
    <location>
        <position position="44"/>
    </location>
    <ligand>
        <name>Ca(2+)</name>
        <dbReference type="ChEBI" id="CHEBI:29108"/>
    </ligand>
</feature>
<dbReference type="Pfam" id="PF07521">
    <property type="entry name" value="RMMBL"/>
    <property type="match status" value="1"/>
</dbReference>
<dbReference type="InterPro" id="IPR011108">
    <property type="entry name" value="RMMBL"/>
</dbReference>
<feature type="domain" description="Metallo-beta-lactamase" evidence="13">
    <location>
        <begin position="14"/>
        <end position="209"/>
    </location>
</feature>
<dbReference type="SUPFAM" id="SSF56281">
    <property type="entry name" value="Metallo-hydrolase/oxidoreductase"/>
    <property type="match status" value="1"/>
</dbReference>
<dbReference type="InterPro" id="IPR004613">
    <property type="entry name" value="RNase_J"/>
</dbReference>
<organism evidence="14 15">
    <name type="scientific">Desulfosudis oleivorans (strain DSM 6200 / JCM 39069 / Hxd3)</name>
    <name type="common">Desulfococcus oleovorans</name>
    <dbReference type="NCBI Taxonomy" id="96561"/>
    <lineage>
        <taxon>Bacteria</taxon>
        <taxon>Pseudomonadati</taxon>
        <taxon>Thermodesulfobacteriota</taxon>
        <taxon>Desulfobacteria</taxon>
        <taxon>Desulfobacterales</taxon>
        <taxon>Desulfosudaceae</taxon>
        <taxon>Desulfosudis</taxon>
    </lineage>
</organism>
<keyword evidence="2 9" id="KW-0540">Nuclease</keyword>
<dbReference type="SMART" id="SM00849">
    <property type="entry name" value="Lactamase_B"/>
    <property type="match status" value="1"/>
</dbReference>
<feature type="binding site" evidence="11">
    <location>
        <begin position="226"/>
        <end position="228"/>
    </location>
    <ligand>
        <name>substrate</name>
    </ligand>
</feature>
<comment type="function">
    <text evidence="9">An RNase that has 5'-3' exonuclease and possibly endonuclease activity. Involved in maturation of rRNA and in some organisms also mRNA maturation and/or decay.</text>
</comment>
<proteinExistence type="inferred from homology"/>
<keyword evidence="4 9" id="KW-0255">Endonuclease</keyword>
<dbReference type="Gene3D" id="3.40.50.10710">
    <property type="entry name" value="Metallo-hydrolase/oxidoreductase"/>
    <property type="match status" value="1"/>
</dbReference>
<feature type="binding site" evidence="12">
    <location>
        <position position="384"/>
    </location>
    <ligand>
        <name>Zn(2+)</name>
        <dbReference type="ChEBI" id="CHEBI:29105"/>
        <label>1</label>
        <note>catalytic</note>
    </ligand>
</feature>
<dbReference type="Pfam" id="PF22505">
    <property type="entry name" value="RNase_J_b_CASP"/>
    <property type="match status" value="1"/>
</dbReference>
<feature type="active site" description="Proton acceptor" evidence="10">
    <location>
        <position position="362"/>
    </location>
</feature>
<dbReference type="Pfam" id="PF17770">
    <property type="entry name" value="RNase_J_C"/>
    <property type="match status" value="1"/>
</dbReference>
<feature type="binding site" evidence="9 11">
    <location>
        <begin position="358"/>
        <end position="362"/>
    </location>
    <ligand>
        <name>substrate</name>
    </ligand>
</feature>
<dbReference type="KEGG" id="dol:Dole_2585"/>
<evidence type="ECO:0000256" key="12">
    <source>
        <dbReference type="PIRSR" id="PIRSR004803-3"/>
    </source>
</evidence>
<keyword evidence="9" id="KW-0698">rRNA processing</keyword>
<evidence type="ECO:0000256" key="9">
    <source>
        <dbReference type="HAMAP-Rule" id="MF_01491"/>
    </source>
</evidence>
<gene>
    <name evidence="9" type="primary">rnj</name>
    <name evidence="14" type="ordered locus">Dole_2585</name>
</gene>
<dbReference type="InterPro" id="IPR030854">
    <property type="entry name" value="RNase_J_bac"/>
</dbReference>
<dbReference type="RefSeq" id="WP_012176000.1">
    <property type="nucleotide sequence ID" value="NC_009943.1"/>
</dbReference>
<keyword evidence="15" id="KW-1185">Reference proteome</keyword>
<dbReference type="PIRSF" id="PIRSF004803">
    <property type="entry name" value="RnjA"/>
    <property type="match status" value="1"/>
</dbReference>
<dbReference type="PANTHER" id="PTHR43694">
    <property type="entry name" value="RIBONUCLEASE J"/>
    <property type="match status" value="1"/>
</dbReference>
<keyword evidence="1 9" id="KW-0963">Cytoplasm</keyword>
<keyword evidence="12" id="KW-0106">Calcium</keyword>
<feature type="active site" description="Proton donor" evidence="10">
    <location>
        <position position="189"/>
    </location>
</feature>
<dbReference type="HAMAP" id="MF_01491">
    <property type="entry name" value="RNase_J_bact"/>
    <property type="match status" value="1"/>
</dbReference>
<comment type="similarity">
    <text evidence="9">Belongs to the metallo-beta-lactamase superfamily. RNA-metabolizing metallo-beta-lactamase-like family. Bacterial RNase J subfamily.</text>
</comment>
<keyword evidence="8 9" id="KW-0694">RNA-binding</keyword>
<feature type="binding site" evidence="12">
    <location>
        <position position="157"/>
    </location>
    <ligand>
        <name>Zn(2+)</name>
        <dbReference type="ChEBI" id="CHEBI:29105"/>
        <label>1</label>
        <note>catalytic</note>
    </ligand>
</feature>
<dbReference type="InterPro" id="IPR055132">
    <property type="entry name" value="RNase_J_b_CASP"/>
</dbReference>
<dbReference type="GO" id="GO:0004534">
    <property type="term" value="F:5'-3' RNA exonuclease activity"/>
    <property type="evidence" value="ECO:0007669"/>
    <property type="project" value="UniProtKB-UniRule"/>
</dbReference>
<keyword evidence="3 12" id="KW-0479">Metal-binding</keyword>
<dbReference type="NCBIfam" id="TIGR00649">
    <property type="entry name" value="MG423"/>
    <property type="match status" value="1"/>
</dbReference>
<feature type="binding site" evidence="12">
    <location>
        <position position="135"/>
    </location>
    <ligand>
        <name>Zn(2+)</name>
        <dbReference type="ChEBI" id="CHEBI:29105"/>
        <label>1</label>
        <note>catalytic</note>
    </ligand>
</feature>
<evidence type="ECO:0000256" key="8">
    <source>
        <dbReference type="ARBA" id="ARBA00022884"/>
    </source>
</evidence>
<evidence type="ECO:0000256" key="11">
    <source>
        <dbReference type="PIRSR" id="PIRSR004803-2"/>
    </source>
</evidence>
<dbReference type="InterPro" id="IPR036866">
    <property type="entry name" value="RibonucZ/Hydroxyglut_hydro"/>
</dbReference>
<dbReference type="EC" id="3.1.-.-" evidence="9"/>
<name>A8ZWQ7_DESOH</name>
<dbReference type="AlphaFoldDB" id="A8ZWQ7"/>
<dbReference type="STRING" id="96561.Dole_2585"/>
<evidence type="ECO:0000256" key="7">
    <source>
        <dbReference type="ARBA" id="ARBA00022839"/>
    </source>
</evidence>
<dbReference type="Proteomes" id="UP000008561">
    <property type="component" value="Chromosome"/>
</dbReference>
<dbReference type="GO" id="GO:0005737">
    <property type="term" value="C:cytoplasm"/>
    <property type="evidence" value="ECO:0007669"/>
    <property type="project" value="UniProtKB-SubCell"/>
</dbReference>
<keyword evidence="6 12" id="KW-0862">Zinc</keyword>
<evidence type="ECO:0000256" key="3">
    <source>
        <dbReference type="ARBA" id="ARBA00022723"/>
    </source>
</evidence>
<dbReference type="PANTHER" id="PTHR43694:SF1">
    <property type="entry name" value="RIBONUCLEASE J"/>
    <property type="match status" value="1"/>
</dbReference>